<name>A0A6C0B2R7_9ZZZZ</name>
<evidence type="ECO:0000313" key="1">
    <source>
        <dbReference type="EMBL" id="QHS86340.1"/>
    </source>
</evidence>
<accession>A0A6C0B2R7</accession>
<dbReference type="EMBL" id="MN739053">
    <property type="protein sequence ID" value="QHS86340.1"/>
    <property type="molecule type" value="Genomic_DNA"/>
</dbReference>
<reference evidence="1" key="1">
    <citation type="journal article" date="2020" name="Nature">
        <title>Giant virus diversity and host interactions through global metagenomics.</title>
        <authorList>
            <person name="Schulz F."/>
            <person name="Roux S."/>
            <person name="Paez-Espino D."/>
            <person name="Jungbluth S."/>
            <person name="Walsh D.A."/>
            <person name="Denef V.J."/>
            <person name="McMahon K.D."/>
            <person name="Konstantinidis K.T."/>
            <person name="Eloe-Fadrosh E.A."/>
            <person name="Kyrpides N.C."/>
            <person name="Woyke T."/>
        </authorList>
    </citation>
    <scope>NUCLEOTIDE SEQUENCE</scope>
    <source>
        <strain evidence="1">GVMAG-M-3300009187-29</strain>
    </source>
</reference>
<proteinExistence type="predicted"/>
<organism evidence="1">
    <name type="scientific">viral metagenome</name>
    <dbReference type="NCBI Taxonomy" id="1070528"/>
    <lineage>
        <taxon>unclassified sequences</taxon>
        <taxon>metagenomes</taxon>
        <taxon>organismal metagenomes</taxon>
    </lineage>
</organism>
<dbReference type="AlphaFoldDB" id="A0A6C0B2R7"/>
<sequence length="30" mass="3554">MSKMKIYEIKFYGKTNCLDKALKSKIIFLV</sequence>
<protein>
    <submittedName>
        <fullName evidence="1">Uncharacterized protein</fullName>
    </submittedName>
</protein>